<organism evidence="2 3">
    <name type="scientific">Eutypa lata (strain UCR-EL1)</name>
    <name type="common">Grapevine dieback disease fungus</name>
    <name type="synonym">Eutypa armeniacae</name>
    <dbReference type="NCBI Taxonomy" id="1287681"/>
    <lineage>
        <taxon>Eukaryota</taxon>
        <taxon>Fungi</taxon>
        <taxon>Dikarya</taxon>
        <taxon>Ascomycota</taxon>
        <taxon>Pezizomycotina</taxon>
        <taxon>Sordariomycetes</taxon>
        <taxon>Xylariomycetidae</taxon>
        <taxon>Xylariales</taxon>
        <taxon>Diatrypaceae</taxon>
        <taxon>Eutypa</taxon>
    </lineage>
</organism>
<dbReference type="HOGENOM" id="CLU_1170644_0_0_1"/>
<feature type="region of interest" description="Disordered" evidence="1">
    <location>
        <begin position="14"/>
        <end position="33"/>
    </location>
</feature>
<protein>
    <submittedName>
        <fullName evidence="2">Uncharacterized protein</fullName>
    </submittedName>
</protein>
<keyword evidence="3" id="KW-1185">Reference proteome</keyword>
<proteinExistence type="predicted"/>
<feature type="compositionally biased region" description="Basic and acidic residues" evidence="1">
    <location>
        <begin position="228"/>
        <end position="237"/>
    </location>
</feature>
<dbReference type="KEGG" id="ela:UCREL1_2119"/>
<feature type="region of interest" description="Disordered" evidence="1">
    <location>
        <begin position="203"/>
        <end position="237"/>
    </location>
</feature>
<name>M7TLM3_EUTLA</name>
<sequence>MAYLKISKDAHRSPVDGFVDRSKSPEAPELPPGPLVFKPKSVIEVGLPSDVKVGTPQTLVTSTALPRIYMASNVRIHVCDEDKQEVGDAFWCMYHYPDQRWTSPPSHNNRYPVPEARPSEDMIKNKTEGFNTAIVYAHFVFVFRKTGLYRVRVTAKHTHQVSDEEPLLKEEEELFTGRINVVSSEPQIEPPCAPEQAVLNRLRLDKKFRGPPSPEELATSMEAASLGEPDKDLTEEK</sequence>
<dbReference type="AlphaFoldDB" id="M7TLM3"/>
<dbReference type="EMBL" id="KB705768">
    <property type="protein sequence ID" value="EMR70846.1"/>
    <property type="molecule type" value="Genomic_DNA"/>
</dbReference>
<evidence type="ECO:0000313" key="3">
    <source>
        <dbReference type="Proteomes" id="UP000012174"/>
    </source>
</evidence>
<dbReference type="Proteomes" id="UP000012174">
    <property type="component" value="Unassembled WGS sequence"/>
</dbReference>
<evidence type="ECO:0000313" key="2">
    <source>
        <dbReference type="EMBL" id="EMR70846.1"/>
    </source>
</evidence>
<reference evidence="3" key="1">
    <citation type="journal article" date="2013" name="Genome Announc.">
        <title>Draft genome sequence of the grapevine dieback fungus Eutypa lata UCR-EL1.</title>
        <authorList>
            <person name="Blanco-Ulate B."/>
            <person name="Rolshausen P.E."/>
            <person name="Cantu D."/>
        </authorList>
    </citation>
    <scope>NUCLEOTIDE SEQUENCE [LARGE SCALE GENOMIC DNA]</scope>
    <source>
        <strain evidence="3">UCR-EL1</strain>
    </source>
</reference>
<gene>
    <name evidence="2" type="ORF">UCREL1_2119</name>
</gene>
<evidence type="ECO:0000256" key="1">
    <source>
        <dbReference type="SAM" id="MobiDB-lite"/>
    </source>
</evidence>
<accession>M7TLM3</accession>
<feature type="compositionally biased region" description="Basic and acidic residues" evidence="1">
    <location>
        <begin position="14"/>
        <end position="26"/>
    </location>
</feature>